<keyword evidence="6" id="KW-1185">Reference proteome</keyword>
<evidence type="ECO:0000313" key="5">
    <source>
        <dbReference type="EMBL" id="SEE99130.1"/>
    </source>
</evidence>
<feature type="signal peptide" evidence="3">
    <location>
        <begin position="1"/>
        <end position="19"/>
    </location>
</feature>
<dbReference type="AlphaFoldDB" id="A0A0J6G9V5"/>
<name>A0A0J6G9V5_PSEDM</name>
<feature type="domain" description="DUF4174" evidence="4">
    <location>
        <begin position="25"/>
        <end position="144"/>
    </location>
</feature>
<dbReference type="OrthoDB" id="7362103at2"/>
<protein>
    <recommendedName>
        <fullName evidence="4">DUF4174 domain-containing protein</fullName>
    </recommendedName>
</protein>
<dbReference type="Proteomes" id="UP000183613">
    <property type="component" value="Unassembled WGS sequence"/>
</dbReference>
<feature type="region of interest" description="Disordered" evidence="2">
    <location>
        <begin position="142"/>
        <end position="178"/>
    </location>
</feature>
<dbReference type="RefSeq" id="WP_048361700.1">
    <property type="nucleotide sequence ID" value="NZ_FNUD01000002.1"/>
</dbReference>
<gene>
    <name evidence="5" type="ORF">SAMN04489800_3401</name>
</gene>
<evidence type="ECO:0000256" key="1">
    <source>
        <dbReference type="ARBA" id="ARBA00022729"/>
    </source>
</evidence>
<feature type="chain" id="PRO_5009777136" description="DUF4174 domain-containing protein" evidence="3">
    <location>
        <begin position="20"/>
        <end position="178"/>
    </location>
</feature>
<dbReference type="PATRIC" id="fig|882211.3.peg.4098"/>
<sequence>MFIRLLILASVLLTGTVQAVEVPNPLDQDRGKFRPLVIVAREEADPTLAHLKKSLEDPAIKQAFDERNMVLYTIVGITGKRDGKDLEPQSTMSLIRGLKPGMIIDKAKVILIGKDGEKKVETAGDVDLGELFKTVDALPAAEKETQAPVVAETPAKGAPAGKSAKPVKAAKPVQALDD</sequence>
<accession>A0A0J6G9V5</accession>
<dbReference type="Pfam" id="PF13778">
    <property type="entry name" value="DUF4174"/>
    <property type="match status" value="1"/>
</dbReference>
<evidence type="ECO:0000259" key="4">
    <source>
        <dbReference type="Pfam" id="PF13778"/>
    </source>
</evidence>
<reference evidence="5" key="1">
    <citation type="submission" date="2016-10" db="EMBL/GenBank/DDBJ databases">
        <authorList>
            <person name="Varghese N."/>
            <person name="Submissions S."/>
        </authorList>
    </citation>
    <scope>NUCLEOTIDE SEQUENCE [LARGE SCALE GENOMIC DNA]</scope>
    <source>
        <strain evidence="5">LMG 25555</strain>
    </source>
</reference>
<comment type="caution">
    <text evidence="5">The sequence shown here is derived from an EMBL/GenBank/DDBJ whole genome shotgun (WGS) entry which is preliminary data.</text>
</comment>
<feature type="compositionally biased region" description="Low complexity" evidence="2">
    <location>
        <begin position="154"/>
        <end position="178"/>
    </location>
</feature>
<evidence type="ECO:0000313" key="6">
    <source>
        <dbReference type="Proteomes" id="UP000183613"/>
    </source>
</evidence>
<evidence type="ECO:0000256" key="3">
    <source>
        <dbReference type="SAM" id="SignalP"/>
    </source>
</evidence>
<evidence type="ECO:0000256" key="2">
    <source>
        <dbReference type="SAM" id="MobiDB-lite"/>
    </source>
</evidence>
<dbReference type="InterPro" id="IPR025232">
    <property type="entry name" value="DUF4174"/>
</dbReference>
<proteinExistence type="predicted"/>
<dbReference type="EMBL" id="FNUD01000002">
    <property type="protein sequence ID" value="SEE99130.1"/>
    <property type="molecule type" value="Genomic_DNA"/>
</dbReference>
<organism evidence="5 6">
    <name type="scientific">Pseudomonas deceptionensis</name>
    <dbReference type="NCBI Taxonomy" id="882211"/>
    <lineage>
        <taxon>Bacteria</taxon>
        <taxon>Pseudomonadati</taxon>
        <taxon>Pseudomonadota</taxon>
        <taxon>Gammaproteobacteria</taxon>
        <taxon>Pseudomonadales</taxon>
        <taxon>Pseudomonadaceae</taxon>
        <taxon>Pseudomonas</taxon>
    </lineage>
</organism>
<keyword evidence="1 3" id="KW-0732">Signal</keyword>